<dbReference type="CDD" id="cd06261">
    <property type="entry name" value="TM_PBP2"/>
    <property type="match status" value="1"/>
</dbReference>
<dbReference type="PROSITE" id="PS50928">
    <property type="entry name" value="ABC_TM1"/>
    <property type="match status" value="1"/>
</dbReference>
<dbReference type="Gene3D" id="1.10.3720.10">
    <property type="entry name" value="MetI-like"/>
    <property type="match status" value="1"/>
</dbReference>
<evidence type="ECO:0000313" key="10">
    <source>
        <dbReference type="EMBL" id="MEA5480407.1"/>
    </source>
</evidence>
<evidence type="ECO:0000256" key="8">
    <source>
        <dbReference type="RuleBase" id="RU363043"/>
    </source>
</evidence>
<comment type="similarity">
    <text evidence="2 8">Belongs to the binding-protein-dependent transport system permease family. CysTW subfamily.</text>
</comment>
<evidence type="ECO:0000256" key="2">
    <source>
        <dbReference type="ARBA" id="ARBA00007069"/>
    </source>
</evidence>
<dbReference type="Pfam" id="PF00528">
    <property type="entry name" value="BPD_transp_1"/>
    <property type="match status" value="1"/>
</dbReference>
<evidence type="ECO:0000256" key="5">
    <source>
        <dbReference type="ARBA" id="ARBA00022692"/>
    </source>
</evidence>
<dbReference type="NCBIfam" id="TIGR00974">
    <property type="entry name" value="3a0107s02c"/>
    <property type="match status" value="1"/>
</dbReference>
<name>A0ABU5TQ63_9CYAN</name>
<evidence type="ECO:0000256" key="6">
    <source>
        <dbReference type="ARBA" id="ARBA00022989"/>
    </source>
</evidence>
<dbReference type="InterPro" id="IPR005672">
    <property type="entry name" value="Phosphate_PstA"/>
</dbReference>
<feature type="transmembrane region" description="Helical" evidence="8">
    <location>
        <begin position="252"/>
        <end position="277"/>
    </location>
</feature>
<keyword evidence="4 8" id="KW-1003">Cell membrane</keyword>
<evidence type="ECO:0000256" key="1">
    <source>
        <dbReference type="ARBA" id="ARBA00004651"/>
    </source>
</evidence>
<feature type="transmembrane region" description="Helical" evidence="8">
    <location>
        <begin position="109"/>
        <end position="128"/>
    </location>
</feature>
<feature type="transmembrane region" description="Helical" evidence="8">
    <location>
        <begin position="182"/>
        <end position="203"/>
    </location>
</feature>
<organism evidence="10 11">
    <name type="scientific">Pseudanabaena galeata UHCC 0370</name>
    <dbReference type="NCBI Taxonomy" id="3110310"/>
    <lineage>
        <taxon>Bacteria</taxon>
        <taxon>Bacillati</taxon>
        <taxon>Cyanobacteriota</taxon>
        <taxon>Cyanophyceae</taxon>
        <taxon>Pseudanabaenales</taxon>
        <taxon>Pseudanabaenaceae</taxon>
        <taxon>Pseudanabaena</taxon>
    </lineage>
</organism>
<evidence type="ECO:0000256" key="7">
    <source>
        <dbReference type="ARBA" id="ARBA00023136"/>
    </source>
</evidence>
<reference evidence="10 11" key="1">
    <citation type="submission" date="2023-12" db="EMBL/GenBank/DDBJ databases">
        <title>Baltic Sea Cyanobacteria.</title>
        <authorList>
            <person name="Delbaje E."/>
            <person name="Fewer D.P."/>
            <person name="Shishido T.K."/>
        </authorList>
    </citation>
    <scope>NUCLEOTIDE SEQUENCE [LARGE SCALE GENOMIC DNA]</scope>
    <source>
        <strain evidence="10 11">UHCC 0370</strain>
    </source>
</reference>
<dbReference type="EMBL" id="JAYGIE010000122">
    <property type="protein sequence ID" value="MEA5480407.1"/>
    <property type="molecule type" value="Genomic_DNA"/>
</dbReference>
<comment type="subcellular location">
    <subcellularLocation>
        <location evidence="1 8">Cell membrane</location>
        <topology evidence="1 8">Multi-pass membrane protein</topology>
    </subcellularLocation>
</comment>
<keyword evidence="7 8" id="KW-0472">Membrane</keyword>
<evidence type="ECO:0000313" key="11">
    <source>
        <dbReference type="Proteomes" id="UP001301388"/>
    </source>
</evidence>
<feature type="transmembrane region" description="Helical" evidence="8">
    <location>
        <begin position="134"/>
        <end position="154"/>
    </location>
</feature>
<dbReference type="Proteomes" id="UP001301388">
    <property type="component" value="Unassembled WGS sequence"/>
</dbReference>
<dbReference type="PANTHER" id="PTHR43470">
    <property type="entry name" value="PHOSPHATE TRANSPORT SYSTEM PERMEASE PROTEIN PSTA-RELATED"/>
    <property type="match status" value="1"/>
</dbReference>
<accession>A0ABU5TQ63</accession>
<dbReference type="InterPro" id="IPR035906">
    <property type="entry name" value="MetI-like_sf"/>
</dbReference>
<keyword evidence="3" id="KW-0813">Transport</keyword>
<feature type="transmembrane region" description="Helical" evidence="8">
    <location>
        <begin position="61"/>
        <end position="88"/>
    </location>
</feature>
<keyword evidence="6 8" id="KW-1133">Transmembrane helix</keyword>
<evidence type="ECO:0000259" key="9">
    <source>
        <dbReference type="PROSITE" id="PS50928"/>
    </source>
</evidence>
<sequence length="281" mass="29999">MNNEHRDRSIAVSIWLMAILVIAPLFWLLSDVVQHGIGQINWQFLTTAPRNAGRDGGLAPILVSTSLIVLVCLGVSLPLGIGTAILLAEFSPQSNSWENLWGRLVRLSLDVLAGVPSIAFGLFGNAFFSKTLGLGFSILSGGLTLACMVLPILIRSTQEGLRSVPEDYRRSAAALGLSRPSVLWTLLLPAASHAIVVGILLGLGRAIAETAALIFTSGYVDRMPTSLLDSGRSLSVHIYDLAMNISGGEPKAYATALVLVISLVTINGVVSWLGAWFRHDF</sequence>
<comment type="caution">
    <text evidence="10">The sequence shown here is derived from an EMBL/GenBank/DDBJ whole genome shotgun (WGS) entry which is preliminary data.</text>
</comment>
<dbReference type="RefSeq" id="WP_323263408.1">
    <property type="nucleotide sequence ID" value="NZ_JAYGIE010000122.1"/>
</dbReference>
<feature type="transmembrane region" description="Helical" evidence="8">
    <location>
        <begin position="12"/>
        <end position="29"/>
    </location>
</feature>
<gene>
    <name evidence="10" type="primary">pstA</name>
    <name evidence="10" type="ORF">VB774_22465</name>
</gene>
<evidence type="ECO:0000256" key="3">
    <source>
        <dbReference type="ARBA" id="ARBA00022448"/>
    </source>
</evidence>
<dbReference type="PANTHER" id="PTHR43470:SF3">
    <property type="entry name" value="PHOSPHATE TRANSPORT SYSTEM PERMEASE PROTEIN PSTA-RELATED"/>
    <property type="match status" value="1"/>
</dbReference>
<feature type="domain" description="ABC transmembrane type-1" evidence="9">
    <location>
        <begin position="62"/>
        <end position="270"/>
    </location>
</feature>
<dbReference type="SUPFAM" id="SSF161098">
    <property type="entry name" value="MetI-like"/>
    <property type="match status" value="1"/>
</dbReference>
<keyword evidence="5 8" id="KW-0812">Transmembrane</keyword>
<keyword evidence="11" id="KW-1185">Reference proteome</keyword>
<proteinExistence type="inferred from homology"/>
<evidence type="ECO:0000256" key="4">
    <source>
        <dbReference type="ARBA" id="ARBA00022475"/>
    </source>
</evidence>
<protein>
    <recommendedName>
        <fullName evidence="8">Phosphate transport system permease protein PstA</fullName>
    </recommendedName>
</protein>
<dbReference type="InterPro" id="IPR000515">
    <property type="entry name" value="MetI-like"/>
</dbReference>